<proteinExistence type="inferred from homology"/>
<dbReference type="GO" id="GO:0009507">
    <property type="term" value="C:chloroplast"/>
    <property type="evidence" value="ECO:0007669"/>
    <property type="project" value="UniProtKB-SubCell"/>
</dbReference>
<evidence type="ECO:0000256" key="4">
    <source>
        <dbReference type="ARBA" id="ARBA00023002"/>
    </source>
</evidence>
<comment type="similarity">
    <text evidence="7">Belongs to the ferredoxin thioredoxin reductase alpha subunit family.</text>
</comment>
<keyword evidence="4" id="KW-0560">Oxidoreductase</keyword>
<evidence type="ECO:0000259" key="8">
    <source>
        <dbReference type="Pfam" id="PF02941"/>
    </source>
</evidence>
<dbReference type="EMBL" id="JAXIOK010000002">
    <property type="protein sequence ID" value="KAK4778314.1"/>
    <property type="molecule type" value="Genomic_DNA"/>
</dbReference>
<evidence type="ECO:0000256" key="5">
    <source>
        <dbReference type="ARBA" id="ARBA00026011"/>
    </source>
</evidence>
<evidence type="ECO:0000256" key="6">
    <source>
        <dbReference type="ARBA" id="ARBA00034474"/>
    </source>
</evidence>
<gene>
    <name evidence="9" type="ORF">SAY87_018501</name>
</gene>
<reference evidence="9 10" key="1">
    <citation type="journal article" date="2023" name="Hortic Res">
        <title>Pangenome of water caltrop reveals structural variations and asymmetric subgenome divergence after allopolyploidization.</title>
        <authorList>
            <person name="Zhang X."/>
            <person name="Chen Y."/>
            <person name="Wang L."/>
            <person name="Yuan Y."/>
            <person name="Fang M."/>
            <person name="Shi L."/>
            <person name="Lu R."/>
            <person name="Comes H.P."/>
            <person name="Ma Y."/>
            <person name="Chen Y."/>
            <person name="Huang G."/>
            <person name="Zhou Y."/>
            <person name="Zheng Z."/>
            <person name="Qiu Y."/>
        </authorList>
    </citation>
    <scope>NUCLEOTIDE SEQUENCE [LARGE SCALE GENOMIC DNA]</scope>
    <source>
        <tissue evidence="9">Roots</tissue>
    </source>
</reference>
<dbReference type="InterPro" id="IPR004207">
    <property type="entry name" value="Fd_thioredoxin_Rdtase_alpha"/>
</dbReference>
<evidence type="ECO:0000256" key="1">
    <source>
        <dbReference type="ARBA" id="ARBA00004229"/>
    </source>
</evidence>
<dbReference type="GO" id="GO:0016491">
    <property type="term" value="F:oxidoreductase activity"/>
    <property type="evidence" value="ECO:0007669"/>
    <property type="project" value="UniProtKB-KW"/>
</dbReference>
<comment type="function">
    <text evidence="6">Variable subunit of the ferredoxin-thioredoxin reductase (FTR), which catalyzes the two-electron reduction of thioredoxins by the electrons provided by reduced ferredoxin.</text>
</comment>
<dbReference type="PANTHER" id="PTHR46937:SF4">
    <property type="entry name" value="FERREDOXIN-THIOREDOXIN REDUCTASE SUBUNIT A1, CHLOROPLASTIC"/>
    <property type="match status" value="1"/>
</dbReference>
<dbReference type="InterPro" id="IPR044166">
    <property type="entry name" value="FTRV"/>
</dbReference>
<comment type="subcellular location">
    <subcellularLocation>
        <location evidence="1">Plastid</location>
        <location evidence="1">Chloroplast</location>
    </subcellularLocation>
</comment>
<dbReference type="Pfam" id="PF02941">
    <property type="entry name" value="FeThRed_A"/>
    <property type="match status" value="1"/>
</dbReference>
<dbReference type="GO" id="GO:0015979">
    <property type="term" value="P:photosynthesis"/>
    <property type="evidence" value="ECO:0007669"/>
    <property type="project" value="InterPro"/>
</dbReference>
<organism evidence="9 10">
    <name type="scientific">Trapa incisa</name>
    <dbReference type="NCBI Taxonomy" id="236973"/>
    <lineage>
        <taxon>Eukaryota</taxon>
        <taxon>Viridiplantae</taxon>
        <taxon>Streptophyta</taxon>
        <taxon>Embryophyta</taxon>
        <taxon>Tracheophyta</taxon>
        <taxon>Spermatophyta</taxon>
        <taxon>Magnoliopsida</taxon>
        <taxon>eudicotyledons</taxon>
        <taxon>Gunneridae</taxon>
        <taxon>Pentapetalae</taxon>
        <taxon>rosids</taxon>
        <taxon>malvids</taxon>
        <taxon>Myrtales</taxon>
        <taxon>Lythraceae</taxon>
        <taxon>Trapa</taxon>
    </lineage>
</organism>
<accession>A0AAN7L5I1</accession>
<dbReference type="InterPro" id="IPR008990">
    <property type="entry name" value="Elect_transpt_acc-like_dom_sf"/>
</dbReference>
<evidence type="ECO:0000256" key="3">
    <source>
        <dbReference type="ARBA" id="ARBA00022640"/>
    </source>
</evidence>
<dbReference type="PANTHER" id="PTHR46937">
    <property type="entry name" value="FERREDOXIN-THIOREDOXIN REDUCTASE, VARIABLE CHAIN"/>
    <property type="match status" value="1"/>
</dbReference>
<comment type="caution">
    <text evidence="9">The sequence shown here is derived from an EMBL/GenBank/DDBJ whole genome shotgun (WGS) entry which is preliminary data.</text>
</comment>
<evidence type="ECO:0000256" key="2">
    <source>
        <dbReference type="ARBA" id="ARBA00022528"/>
    </source>
</evidence>
<dbReference type="AlphaFoldDB" id="A0AAN7L5I1"/>
<protein>
    <recommendedName>
        <fullName evidence="8">Ferredoxin thioredoxin reductase alpha chain domain-containing protein</fullName>
    </recommendedName>
</protein>
<sequence length="157" mass="17266">MPTTTMLALPSPVAGCGSATVVSNRQTTCLFTSTPSPFSVFTADLTRRCWKIRCEVALKPSDSEASTSPSSAEDDGFTSRIGARVRVKAPLKVYHVPRVPEIDLMGLEGMLKQYVAVWKGKRVSANLPFKVEFVKDIEGRGPVKFFAHLKEDELDFI</sequence>
<feature type="domain" description="Ferredoxin thioredoxin reductase alpha chain" evidence="8">
    <location>
        <begin position="81"/>
        <end position="153"/>
    </location>
</feature>
<name>A0AAN7L5I1_9MYRT</name>
<dbReference type="Proteomes" id="UP001345219">
    <property type="component" value="Chromosome 14"/>
</dbReference>
<keyword evidence="3" id="KW-0934">Plastid</keyword>
<dbReference type="FunFam" id="2.30.30.50:FF:000002">
    <property type="entry name" value="Ferredoxin-thioredoxin reductase, variable chain"/>
    <property type="match status" value="1"/>
</dbReference>
<evidence type="ECO:0000256" key="7">
    <source>
        <dbReference type="ARBA" id="ARBA00034490"/>
    </source>
</evidence>
<evidence type="ECO:0000313" key="10">
    <source>
        <dbReference type="Proteomes" id="UP001345219"/>
    </source>
</evidence>
<evidence type="ECO:0000313" key="9">
    <source>
        <dbReference type="EMBL" id="KAK4778314.1"/>
    </source>
</evidence>
<keyword evidence="10" id="KW-1185">Reference proteome</keyword>
<dbReference type="Gene3D" id="2.30.30.50">
    <property type="match status" value="1"/>
</dbReference>
<dbReference type="SUPFAM" id="SSF50090">
    <property type="entry name" value="Electron transport accessory proteins"/>
    <property type="match status" value="1"/>
</dbReference>
<comment type="subunit">
    <text evidence="5">Heterodimer of subunit A (variable subunit) and subunit B (catalytic subunit). Heterodimeric FTR forms a complex with ferredoxin and thioredoxin.</text>
</comment>
<keyword evidence="2" id="KW-0150">Chloroplast</keyword>